<dbReference type="Proteomes" id="UP001595724">
    <property type="component" value="Unassembled WGS sequence"/>
</dbReference>
<dbReference type="InterPro" id="IPR004358">
    <property type="entry name" value="Sig_transdc_His_kin-like_C"/>
</dbReference>
<dbReference type="InterPro" id="IPR003594">
    <property type="entry name" value="HATPase_dom"/>
</dbReference>
<comment type="catalytic activity">
    <reaction evidence="1">
        <text>ATP + protein L-histidine = ADP + protein N-phospho-L-histidine.</text>
        <dbReference type="EC" id="2.7.13.3"/>
    </reaction>
</comment>
<feature type="modified residue" description="4-aspartylphosphate" evidence="4">
    <location>
        <position position="517"/>
    </location>
</feature>
<evidence type="ECO:0000256" key="1">
    <source>
        <dbReference type="ARBA" id="ARBA00000085"/>
    </source>
</evidence>
<dbReference type="RefSeq" id="WP_386708261.1">
    <property type="nucleotide sequence ID" value="NZ_JBHRYF010000003.1"/>
</dbReference>
<dbReference type="SUPFAM" id="SSF52172">
    <property type="entry name" value="CheY-like"/>
    <property type="match status" value="2"/>
</dbReference>
<keyword evidence="5" id="KW-0175">Coiled coil</keyword>
<dbReference type="Gene3D" id="1.10.287.130">
    <property type="match status" value="1"/>
</dbReference>
<feature type="domain" description="Histidine kinase" evidence="6">
    <location>
        <begin position="218"/>
        <end position="436"/>
    </location>
</feature>
<dbReference type="Pfam" id="PF00512">
    <property type="entry name" value="HisKA"/>
    <property type="match status" value="1"/>
</dbReference>
<dbReference type="InterPro" id="IPR011006">
    <property type="entry name" value="CheY-like_superfamily"/>
</dbReference>
<protein>
    <recommendedName>
        <fullName evidence="2">histidine kinase</fullName>
        <ecNumber evidence="2">2.7.13.3</ecNumber>
    </recommendedName>
</protein>
<dbReference type="Gene3D" id="3.30.565.10">
    <property type="entry name" value="Histidine kinase-like ATPase, C-terminal domain"/>
    <property type="match status" value="1"/>
</dbReference>
<evidence type="ECO:0000313" key="9">
    <source>
        <dbReference type="Proteomes" id="UP001595724"/>
    </source>
</evidence>
<keyword evidence="9" id="KW-1185">Reference proteome</keyword>
<dbReference type="SMART" id="SM00448">
    <property type="entry name" value="REC"/>
    <property type="match status" value="2"/>
</dbReference>
<dbReference type="SUPFAM" id="SSF47384">
    <property type="entry name" value="Homodimeric domain of signal transducing histidine kinase"/>
    <property type="match status" value="1"/>
</dbReference>
<dbReference type="InterPro" id="IPR036890">
    <property type="entry name" value="HATPase_C_sf"/>
</dbReference>
<evidence type="ECO:0000313" key="8">
    <source>
        <dbReference type="EMBL" id="MFC3659861.1"/>
    </source>
</evidence>
<accession>A0ABV7USQ6</accession>
<dbReference type="SMART" id="SM00388">
    <property type="entry name" value="HisKA"/>
    <property type="match status" value="1"/>
</dbReference>
<dbReference type="PANTHER" id="PTHR43547:SF2">
    <property type="entry name" value="HYBRID SIGNAL TRANSDUCTION HISTIDINE KINASE C"/>
    <property type="match status" value="1"/>
</dbReference>
<dbReference type="PROSITE" id="PS50109">
    <property type="entry name" value="HIS_KIN"/>
    <property type="match status" value="1"/>
</dbReference>
<comment type="caution">
    <text evidence="8">The sequence shown here is derived from an EMBL/GenBank/DDBJ whole genome shotgun (WGS) entry which is preliminary data.</text>
</comment>
<proteinExistence type="predicted"/>
<evidence type="ECO:0000259" key="7">
    <source>
        <dbReference type="PROSITE" id="PS50110"/>
    </source>
</evidence>
<dbReference type="Pfam" id="PF02518">
    <property type="entry name" value="HATPase_c"/>
    <property type="match status" value="1"/>
</dbReference>
<dbReference type="InterPro" id="IPR001789">
    <property type="entry name" value="Sig_transdc_resp-reg_receiver"/>
</dbReference>
<keyword evidence="3 4" id="KW-0597">Phosphoprotein</keyword>
<dbReference type="InterPro" id="IPR003661">
    <property type="entry name" value="HisK_dim/P_dom"/>
</dbReference>
<evidence type="ECO:0000256" key="4">
    <source>
        <dbReference type="PROSITE-ProRule" id="PRU00169"/>
    </source>
</evidence>
<dbReference type="SMART" id="SM00387">
    <property type="entry name" value="HATPase_c"/>
    <property type="match status" value="1"/>
</dbReference>
<feature type="modified residue" description="4-aspartylphosphate" evidence="4">
    <location>
        <position position="71"/>
    </location>
</feature>
<evidence type="ECO:0000256" key="2">
    <source>
        <dbReference type="ARBA" id="ARBA00012438"/>
    </source>
</evidence>
<reference evidence="9" key="1">
    <citation type="journal article" date="2019" name="Int. J. Syst. Evol. Microbiol.">
        <title>The Global Catalogue of Microorganisms (GCM) 10K type strain sequencing project: providing services to taxonomists for standard genome sequencing and annotation.</title>
        <authorList>
            <consortium name="The Broad Institute Genomics Platform"/>
            <consortium name="The Broad Institute Genome Sequencing Center for Infectious Disease"/>
            <person name="Wu L."/>
            <person name="Ma J."/>
        </authorList>
    </citation>
    <scope>NUCLEOTIDE SEQUENCE [LARGE SCALE GENOMIC DNA]</scope>
    <source>
        <strain evidence="9">KCTC 42211</strain>
    </source>
</reference>
<dbReference type="PRINTS" id="PR00344">
    <property type="entry name" value="BCTRLSENSOR"/>
</dbReference>
<sequence>MNASPLDALPPVARSPGSEPAGILLVDDQPGRLLTYRTILEPLGERLVQASSGREALKSLMEDDFALILLDVNMPGMDGFETASLIHQHPRYEKIPIIFVTAVNVSDMDRLQGYKLGAVDYVMVPLIPEILRGKVEVLVELYRKRRELQALNASLAAQNQALQREKARELEALNESLRVANEALATRNAELQKEVAERARAESRLRDVDHRKDVFLATLAHELRNPLAPLQNALNIRRLRGNGNADLLQDTMERQVALLVRLIDDLLDIARITQDKLTLARANIRLADVLHAAAEIAQPWLDAGHHRFELALPAEDLFLHADLARLAQVFANLLNNAAKYSDPGSRIGLEAVLDEDGDEIVVSVHDTGIGLAGDQLEAVFDVFRQVDTAIERSRGGLGIGLTLVQKITRMHGGQVDVQSAGPGTGCTFRVRLPRVVASTPATTAGNAAPADARATNAERGGTPERLARVLVVDDNRDAADTLAMMVQVLGHEVARIYDPAQVEAEVDRFAPDLVFLDVGMPGRSGYDIARSLRDRHAGSTLGIVAVTGWGQPDDRARTRDAGFDEHLTKPPQLEAIQRLCAWAGERSARA</sequence>
<dbReference type="EMBL" id="JBHRYF010000003">
    <property type="protein sequence ID" value="MFC3659861.1"/>
    <property type="molecule type" value="Genomic_DNA"/>
</dbReference>
<feature type="domain" description="Response regulatory" evidence="7">
    <location>
        <begin position="468"/>
        <end position="584"/>
    </location>
</feature>
<dbReference type="Gene3D" id="3.40.50.2300">
    <property type="match status" value="2"/>
</dbReference>
<feature type="coiled-coil region" evidence="5">
    <location>
        <begin position="138"/>
        <end position="194"/>
    </location>
</feature>
<dbReference type="PROSITE" id="PS50110">
    <property type="entry name" value="RESPONSE_REGULATORY"/>
    <property type="match status" value="2"/>
</dbReference>
<feature type="domain" description="Response regulatory" evidence="7">
    <location>
        <begin position="22"/>
        <end position="139"/>
    </location>
</feature>
<dbReference type="InterPro" id="IPR036097">
    <property type="entry name" value="HisK_dim/P_sf"/>
</dbReference>
<dbReference type="CDD" id="cd00082">
    <property type="entry name" value="HisKA"/>
    <property type="match status" value="1"/>
</dbReference>
<evidence type="ECO:0000256" key="3">
    <source>
        <dbReference type="ARBA" id="ARBA00022553"/>
    </source>
</evidence>
<gene>
    <name evidence="8" type="ORF">ACFOM9_07200</name>
</gene>
<evidence type="ECO:0000256" key="5">
    <source>
        <dbReference type="SAM" id="Coils"/>
    </source>
</evidence>
<dbReference type="PANTHER" id="PTHR43547">
    <property type="entry name" value="TWO-COMPONENT HISTIDINE KINASE"/>
    <property type="match status" value="1"/>
</dbReference>
<dbReference type="SUPFAM" id="SSF55874">
    <property type="entry name" value="ATPase domain of HSP90 chaperone/DNA topoisomerase II/histidine kinase"/>
    <property type="match status" value="1"/>
</dbReference>
<evidence type="ECO:0000259" key="6">
    <source>
        <dbReference type="PROSITE" id="PS50109"/>
    </source>
</evidence>
<dbReference type="EC" id="2.7.13.3" evidence="2"/>
<organism evidence="8 9">
    <name type="scientific">Luteimonas notoginsengisoli</name>
    <dbReference type="NCBI Taxonomy" id="1578200"/>
    <lineage>
        <taxon>Bacteria</taxon>
        <taxon>Pseudomonadati</taxon>
        <taxon>Pseudomonadota</taxon>
        <taxon>Gammaproteobacteria</taxon>
        <taxon>Lysobacterales</taxon>
        <taxon>Lysobacteraceae</taxon>
        <taxon>Luteimonas</taxon>
    </lineage>
</organism>
<dbReference type="Pfam" id="PF00072">
    <property type="entry name" value="Response_reg"/>
    <property type="match status" value="2"/>
</dbReference>
<dbReference type="InterPro" id="IPR005467">
    <property type="entry name" value="His_kinase_dom"/>
</dbReference>
<name>A0ABV7USQ6_9GAMM</name>